<feature type="domain" description="DUF4396" evidence="2">
    <location>
        <begin position="25"/>
        <end position="155"/>
    </location>
</feature>
<accession>A0AAF0CGQ9</accession>
<feature type="transmembrane region" description="Helical" evidence="1">
    <location>
        <begin position="88"/>
        <end position="107"/>
    </location>
</feature>
<dbReference type="KEGG" id="hfl:PUV54_13510"/>
<sequence>MAHSECQNKEHHTHHHSGANPIVTSAQATLHCLTGCVIGEVTGLAIGVTLGIGVWPTIILATVLAYISGFTLGLLPVMRRQKKTFWQALKLIWVGEAISIGVMEIAMNSADYMVGGMQAGSVLSPMFWIGIAVAVPAGFLAAWPVNWWLLSRDLKKCH</sequence>
<name>A0AAF0CGQ9_9PROT</name>
<dbReference type="AlphaFoldDB" id="A0AAF0CGQ9"/>
<protein>
    <submittedName>
        <fullName evidence="3">DUF4396 domain-containing protein</fullName>
    </submittedName>
</protein>
<dbReference type="EMBL" id="CP118166">
    <property type="protein sequence ID" value="WDI30972.1"/>
    <property type="molecule type" value="Genomic_DNA"/>
</dbReference>
<organism evidence="3 4">
    <name type="scientific">Hyphococcus flavus</name>
    <dbReference type="NCBI Taxonomy" id="1866326"/>
    <lineage>
        <taxon>Bacteria</taxon>
        <taxon>Pseudomonadati</taxon>
        <taxon>Pseudomonadota</taxon>
        <taxon>Alphaproteobacteria</taxon>
        <taxon>Parvularculales</taxon>
        <taxon>Parvularculaceae</taxon>
        <taxon>Hyphococcus</taxon>
    </lineage>
</organism>
<feature type="transmembrane region" description="Helical" evidence="1">
    <location>
        <begin position="127"/>
        <end position="150"/>
    </location>
</feature>
<keyword evidence="4" id="KW-1185">Reference proteome</keyword>
<evidence type="ECO:0000313" key="4">
    <source>
        <dbReference type="Proteomes" id="UP001214043"/>
    </source>
</evidence>
<dbReference type="Proteomes" id="UP001214043">
    <property type="component" value="Chromosome"/>
</dbReference>
<keyword evidence="1" id="KW-0812">Transmembrane</keyword>
<proteinExistence type="predicted"/>
<gene>
    <name evidence="3" type="ORF">PUV54_13510</name>
</gene>
<keyword evidence="1" id="KW-0472">Membrane</keyword>
<dbReference type="RefSeq" id="WP_274492794.1">
    <property type="nucleotide sequence ID" value="NZ_CP118166.1"/>
</dbReference>
<dbReference type="InterPro" id="IPR025509">
    <property type="entry name" value="DUF4396"/>
</dbReference>
<dbReference type="Pfam" id="PF14342">
    <property type="entry name" value="DUF4396"/>
    <property type="match status" value="1"/>
</dbReference>
<evidence type="ECO:0000313" key="3">
    <source>
        <dbReference type="EMBL" id="WDI30972.1"/>
    </source>
</evidence>
<feature type="transmembrane region" description="Helical" evidence="1">
    <location>
        <begin position="54"/>
        <end position="76"/>
    </location>
</feature>
<evidence type="ECO:0000259" key="2">
    <source>
        <dbReference type="Pfam" id="PF14342"/>
    </source>
</evidence>
<keyword evidence="1" id="KW-1133">Transmembrane helix</keyword>
<evidence type="ECO:0000256" key="1">
    <source>
        <dbReference type="SAM" id="Phobius"/>
    </source>
</evidence>
<reference evidence="3" key="1">
    <citation type="submission" date="2023-02" db="EMBL/GenBank/DDBJ databases">
        <title>Genome sequence of Hyphococcus flavus.</title>
        <authorList>
            <person name="Rong J.-C."/>
            <person name="Zhao Q."/>
            <person name="Yi M."/>
            <person name="Wu J.-Y."/>
        </authorList>
    </citation>
    <scope>NUCLEOTIDE SEQUENCE</scope>
    <source>
        <strain evidence="3">MCCC 1K03223</strain>
    </source>
</reference>